<dbReference type="AlphaFoldDB" id="A0AAV6FYA3"/>
<organism evidence="1 2">
    <name type="scientific">Alosa alosa</name>
    <name type="common">allis shad</name>
    <dbReference type="NCBI Taxonomy" id="278164"/>
    <lineage>
        <taxon>Eukaryota</taxon>
        <taxon>Metazoa</taxon>
        <taxon>Chordata</taxon>
        <taxon>Craniata</taxon>
        <taxon>Vertebrata</taxon>
        <taxon>Euteleostomi</taxon>
        <taxon>Actinopterygii</taxon>
        <taxon>Neopterygii</taxon>
        <taxon>Teleostei</taxon>
        <taxon>Clupei</taxon>
        <taxon>Clupeiformes</taxon>
        <taxon>Clupeoidei</taxon>
        <taxon>Clupeidae</taxon>
        <taxon>Alosa</taxon>
    </lineage>
</organism>
<dbReference type="EMBL" id="JADWDJ010000017">
    <property type="protein sequence ID" value="KAG5267720.1"/>
    <property type="molecule type" value="Genomic_DNA"/>
</dbReference>
<gene>
    <name evidence="1" type="ORF">AALO_G00224880</name>
</gene>
<reference evidence="1 2" key="1">
    <citation type="submission" date="2020-10" db="EMBL/GenBank/DDBJ databases">
        <title>Chromosome-scale genome assembly of the Allis shad, Alosa alosa.</title>
        <authorList>
            <person name="Margot Z."/>
            <person name="Christophe K."/>
            <person name="Cabau C."/>
            <person name="Louis A."/>
            <person name="Berthelot C."/>
            <person name="Parey E."/>
            <person name="Roest Crollius H."/>
            <person name="Montfort J."/>
            <person name="Robinson-Rechavi M."/>
            <person name="Bucao C."/>
            <person name="Bouchez O."/>
            <person name="Gislard M."/>
            <person name="Lluch J."/>
            <person name="Milhes M."/>
            <person name="Lampietro C."/>
            <person name="Lopez Roques C."/>
            <person name="Donnadieu C."/>
            <person name="Braasch I."/>
            <person name="Desvignes T."/>
            <person name="Postlethwait J."/>
            <person name="Bobe J."/>
            <person name="Guiguen Y."/>
        </authorList>
    </citation>
    <scope>NUCLEOTIDE SEQUENCE [LARGE SCALE GENOMIC DNA]</scope>
    <source>
        <strain evidence="1">M-15738</strain>
        <tissue evidence="1">Blood</tissue>
    </source>
</reference>
<keyword evidence="2" id="KW-1185">Reference proteome</keyword>
<sequence>MTIQKRRNRKGKERERIPQRRIGLKLATVQEVWGEWLRRGGQVKLEALESDDEEPGGSRAACVQWRGQPRGSMASNSIFESLSTFQPCFTRESANHKDMVELKQTG</sequence>
<comment type="caution">
    <text evidence="1">The sequence shown here is derived from an EMBL/GenBank/DDBJ whole genome shotgun (WGS) entry which is preliminary data.</text>
</comment>
<proteinExistence type="predicted"/>
<accession>A0AAV6FYA3</accession>
<evidence type="ECO:0000313" key="1">
    <source>
        <dbReference type="EMBL" id="KAG5267720.1"/>
    </source>
</evidence>
<evidence type="ECO:0000313" key="2">
    <source>
        <dbReference type="Proteomes" id="UP000823561"/>
    </source>
</evidence>
<dbReference type="Proteomes" id="UP000823561">
    <property type="component" value="Chromosome 17"/>
</dbReference>
<name>A0AAV6FYA3_9TELE</name>
<protein>
    <submittedName>
        <fullName evidence="1">Uncharacterized protein</fullName>
    </submittedName>
</protein>